<dbReference type="InterPro" id="IPR006311">
    <property type="entry name" value="TAT_signal"/>
</dbReference>
<evidence type="ECO:0000313" key="2">
    <source>
        <dbReference type="Proteomes" id="UP001519363"/>
    </source>
</evidence>
<dbReference type="Proteomes" id="UP001519363">
    <property type="component" value="Unassembled WGS sequence"/>
</dbReference>
<evidence type="ECO:0008006" key="3">
    <source>
        <dbReference type="Google" id="ProtNLM"/>
    </source>
</evidence>
<sequence length="131" mass="13339">MPPVSPARRAFLARIGVLGAATGAGVLLPPALPILVDLLRPVLAELARDTLNGLTTFVVPGPDCYSRSHGTSALANALGGPNPTLTTQAVATRTAEHSFPTHFGGSPWVGKESPVISTDPRISAALAAKGL</sequence>
<dbReference type="RefSeq" id="WP_086784971.1">
    <property type="nucleotide sequence ID" value="NZ_JAGIOO010000001.1"/>
</dbReference>
<comment type="caution">
    <text evidence="1">The sequence shown here is derived from an EMBL/GenBank/DDBJ whole genome shotgun (WGS) entry which is preliminary data.</text>
</comment>
<reference evidence="1 2" key="1">
    <citation type="submission" date="2021-03" db="EMBL/GenBank/DDBJ databases">
        <title>Sequencing the genomes of 1000 actinobacteria strains.</title>
        <authorList>
            <person name="Klenk H.-P."/>
        </authorList>
    </citation>
    <scope>NUCLEOTIDE SEQUENCE [LARGE SCALE GENOMIC DNA]</scope>
    <source>
        <strain evidence="1 2">DSM 44580</strain>
    </source>
</reference>
<evidence type="ECO:0000313" key="1">
    <source>
        <dbReference type="EMBL" id="MBP2474305.1"/>
    </source>
</evidence>
<accession>A0ABS5ACK0</accession>
<gene>
    <name evidence="1" type="ORF">JOF53_003177</name>
</gene>
<dbReference type="PROSITE" id="PS51318">
    <property type="entry name" value="TAT"/>
    <property type="match status" value="1"/>
</dbReference>
<keyword evidence="2" id="KW-1185">Reference proteome</keyword>
<organism evidence="1 2">
    <name type="scientific">Crossiella equi</name>
    <dbReference type="NCBI Taxonomy" id="130796"/>
    <lineage>
        <taxon>Bacteria</taxon>
        <taxon>Bacillati</taxon>
        <taxon>Actinomycetota</taxon>
        <taxon>Actinomycetes</taxon>
        <taxon>Pseudonocardiales</taxon>
        <taxon>Pseudonocardiaceae</taxon>
        <taxon>Crossiella</taxon>
    </lineage>
</organism>
<dbReference type="EMBL" id="JAGIOO010000001">
    <property type="protein sequence ID" value="MBP2474305.1"/>
    <property type="molecule type" value="Genomic_DNA"/>
</dbReference>
<protein>
    <recommendedName>
        <fullName evidence="3">Twin-arginine translocation signal domain-containing protein</fullName>
    </recommendedName>
</protein>
<proteinExistence type="predicted"/>
<name>A0ABS5ACK0_9PSEU</name>